<evidence type="ECO:0000313" key="7">
    <source>
        <dbReference type="EMBL" id="OGG32914.1"/>
    </source>
</evidence>
<dbReference type="STRING" id="1798391.A2968_06610"/>
<evidence type="ECO:0000256" key="3">
    <source>
        <dbReference type="ARBA" id="ARBA00022676"/>
    </source>
</evidence>
<keyword evidence="3" id="KW-0328">Glycosyltransferase</keyword>
<dbReference type="SUPFAM" id="SSF53448">
    <property type="entry name" value="Nucleotide-diphospho-sugar transferases"/>
    <property type="match status" value="1"/>
</dbReference>
<feature type="domain" description="Glycosyltransferase 2-like" evidence="6">
    <location>
        <begin position="3"/>
        <end position="117"/>
    </location>
</feature>
<protein>
    <recommendedName>
        <fullName evidence="6">Glycosyltransferase 2-like domain-containing protein</fullName>
    </recommendedName>
</protein>
<evidence type="ECO:0000259" key="6">
    <source>
        <dbReference type="Pfam" id="PF00535"/>
    </source>
</evidence>
<proteinExistence type="predicted"/>
<dbReference type="Gene3D" id="3.90.550.10">
    <property type="entry name" value="Spore Coat Polysaccharide Biosynthesis Protein SpsA, Chain A"/>
    <property type="match status" value="1"/>
</dbReference>
<name>A0A1F6B7I4_9BACT</name>
<keyword evidence="5" id="KW-0472">Membrane</keyword>
<dbReference type="GO" id="GO:0016757">
    <property type="term" value="F:glycosyltransferase activity"/>
    <property type="evidence" value="ECO:0007669"/>
    <property type="project" value="UniProtKB-KW"/>
</dbReference>
<dbReference type="GO" id="GO:0005886">
    <property type="term" value="C:plasma membrane"/>
    <property type="evidence" value="ECO:0007669"/>
    <property type="project" value="UniProtKB-SubCell"/>
</dbReference>
<evidence type="ECO:0000256" key="2">
    <source>
        <dbReference type="ARBA" id="ARBA00022475"/>
    </source>
</evidence>
<evidence type="ECO:0000256" key="5">
    <source>
        <dbReference type="ARBA" id="ARBA00023136"/>
    </source>
</evidence>
<dbReference type="Pfam" id="PF00535">
    <property type="entry name" value="Glycos_transf_2"/>
    <property type="match status" value="1"/>
</dbReference>
<comment type="caution">
    <text evidence="7">The sequence shown here is derived from an EMBL/GenBank/DDBJ whole genome shotgun (WGS) entry which is preliminary data.</text>
</comment>
<evidence type="ECO:0000256" key="1">
    <source>
        <dbReference type="ARBA" id="ARBA00004236"/>
    </source>
</evidence>
<gene>
    <name evidence="7" type="ORF">A2968_06610</name>
</gene>
<evidence type="ECO:0000256" key="4">
    <source>
        <dbReference type="ARBA" id="ARBA00022679"/>
    </source>
</evidence>
<comment type="subcellular location">
    <subcellularLocation>
        <location evidence="1">Cell membrane</location>
    </subcellularLocation>
</comment>
<dbReference type="Proteomes" id="UP000176228">
    <property type="component" value="Unassembled WGS sequence"/>
</dbReference>
<evidence type="ECO:0000313" key="8">
    <source>
        <dbReference type="Proteomes" id="UP000176228"/>
    </source>
</evidence>
<accession>A0A1F6B7I4</accession>
<dbReference type="PANTHER" id="PTHR43646:SF2">
    <property type="entry name" value="GLYCOSYLTRANSFERASE 2-LIKE DOMAIN-CONTAINING PROTEIN"/>
    <property type="match status" value="1"/>
</dbReference>
<reference evidence="7 8" key="1">
    <citation type="journal article" date="2016" name="Nat. Commun.">
        <title>Thousands of microbial genomes shed light on interconnected biogeochemical processes in an aquifer system.</title>
        <authorList>
            <person name="Anantharaman K."/>
            <person name="Brown C.T."/>
            <person name="Hug L.A."/>
            <person name="Sharon I."/>
            <person name="Castelle C.J."/>
            <person name="Probst A.J."/>
            <person name="Thomas B.C."/>
            <person name="Singh A."/>
            <person name="Wilkins M.J."/>
            <person name="Karaoz U."/>
            <person name="Brodie E.L."/>
            <person name="Williams K.H."/>
            <person name="Hubbard S.S."/>
            <person name="Banfield J.F."/>
        </authorList>
    </citation>
    <scope>NUCLEOTIDE SEQUENCE [LARGE SCALE GENOMIC DNA]</scope>
</reference>
<dbReference type="InterPro" id="IPR029044">
    <property type="entry name" value="Nucleotide-diphossugar_trans"/>
</dbReference>
<dbReference type="PANTHER" id="PTHR43646">
    <property type="entry name" value="GLYCOSYLTRANSFERASE"/>
    <property type="match status" value="1"/>
</dbReference>
<organism evidence="7 8">
    <name type="scientific">Candidatus Gottesmanbacteria bacterium RIFCSPLOWO2_01_FULL_42_22</name>
    <dbReference type="NCBI Taxonomy" id="1798391"/>
    <lineage>
        <taxon>Bacteria</taxon>
        <taxon>Candidatus Gottesmaniibacteriota</taxon>
    </lineage>
</organism>
<dbReference type="InterPro" id="IPR001173">
    <property type="entry name" value="Glyco_trans_2-like"/>
</dbReference>
<keyword evidence="4" id="KW-0808">Transferase</keyword>
<dbReference type="EMBL" id="MFJU01000042">
    <property type="protein sequence ID" value="OGG32914.1"/>
    <property type="molecule type" value="Genomic_DNA"/>
</dbReference>
<sequence>MISVVIPAYNEEKYISNCLDSIVRQESAQNLEVIVVDNNSTDNTLKVIQKFRDRLNLKIVIEKKKGRGAARSRGFQTAKGDIILGTEADTIVPPDWIEELSSKLIDKNVVAVTGPCKFEDCSLLIKIIMNQFQPFGMVLYRVLFGYYWLSGFNFAIKKSAYLKSGGFNPELNTFDDIELGEKIKRFGKVVFIRNTPVIVSGRRFKKGLFEGLSSYFKPFIEYSLFHKKSVSLDDPR</sequence>
<dbReference type="AlphaFoldDB" id="A0A1F6B7I4"/>
<keyword evidence="2" id="KW-1003">Cell membrane</keyword>